<gene>
    <name evidence="1" type="primary">yteS</name>
    <name evidence="1" type="ORF">BACCIP111883_01717</name>
</gene>
<reference evidence="1 2" key="1">
    <citation type="submission" date="2021-10" db="EMBL/GenBank/DDBJ databases">
        <authorList>
            <person name="Criscuolo A."/>
        </authorList>
    </citation>
    <scope>NUCLEOTIDE SEQUENCE [LARGE SCALE GENOMIC DNA]</scope>
    <source>
        <strain evidence="2">CIP 111883</strain>
    </source>
</reference>
<accession>A0ABM8YLW4</accession>
<evidence type="ECO:0000313" key="1">
    <source>
        <dbReference type="EMBL" id="CAG9620945.1"/>
    </source>
</evidence>
<dbReference type="EMBL" id="CAKJTJ010000007">
    <property type="protein sequence ID" value="CAG9620945.1"/>
    <property type="molecule type" value="Genomic_DNA"/>
</dbReference>
<protein>
    <submittedName>
        <fullName evidence="1">Lipoprotein YteS</fullName>
    </submittedName>
</protein>
<comment type="caution">
    <text evidence="1">The sequence shown here is derived from an EMBL/GenBank/DDBJ whole genome shotgun (WGS) entry which is preliminary data.</text>
</comment>
<keyword evidence="2" id="KW-1185">Reference proteome</keyword>
<sequence length="176" mass="19216">MKKSKIQSTISIILLLFLVLVLTACQNKDSESVEVFVYTNLPQDSIIKGENPFIDNIPEGTKVSVKLFPGMLERVMIDIVAHSGDILIVEKEMLSAILDPVGLHPLDDMVEDIDSALKAEDDNKVVRVYAVPVSTSLLDKIPDSAELVAVLPIYSKKSEEALSLLKSLVGKDGVVQ</sequence>
<proteinExistence type="predicted"/>
<dbReference type="PROSITE" id="PS51257">
    <property type="entry name" value="PROKAR_LIPOPROTEIN"/>
    <property type="match status" value="1"/>
</dbReference>
<evidence type="ECO:0000313" key="2">
    <source>
        <dbReference type="Proteomes" id="UP000789833"/>
    </source>
</evidence>
<dbReference type="RefSeq" id="WP_230500854.1">
    <property type="nucleotide sequence ID" value="NZ_CAKJTJ010000007.1"/>
</dbReference>
<organism evidence="1 2">
    <name type="scientific">Sutcliffiella rhizosphaerae</name>
    <dbReference type="NCBI Taxonomy" id="2880967"/>
    <lineage>
        <taxon>Bacteria</taxon>
        <taxon>Bacillati</taxon>
        <taxon>Bacillota</taxon>
        <taxon>Bacilli</taxon>
        <taxon>Bacillales</taxon>
        <taxon>Bacillaceae</taxon>
        <taxon>Sutcliffiella</taxon>
    </lineage>
</organism>
<name>A0ABM8YLW4_9BACI</name>
<keyword evidence="1" id="KW-0449">Lipoprotein</keyword>
<dbReference type="Proteomes" id="UP000789833">
    <property type="component" value="Unassembled WGS sequence"/>
</dbReference>